<reference evidence="1" key="1">
    <citation type="journal article" date="2022" name="Int. J. Mol. Sci.">
        <title>Draft Genome of Tanacetum Coccineum: Genomic Comparison of Closely Related Tanacetum-Family Plants.</title>
        <authorList>
            <person name="Yamashiro T."/>
            <person name="Shiraishi A."/>
            <person name="Nakayama K."/>
            <person name="Satake H."/>
        </authorList>
    </citation>
    <scope>NUCLEOTIDE SEQUENCE</scope>
</reference>
<evidence type="ECO:0000313" key="1">
    <source>
        <dbReference type="EMBL" id="GJS73052.1"/>
    </source>
</evidence>
<name>A0ABQ4Y6R5_9ASTR</name>
<reference evidence="1" key="2">
    <citation type="submission" date="2022-01" db="EMBL/GenBank/DDBJ databases">
        <authorList>
            <person name="Yamashiro T."/>
            <person name="Shiraishi A."/>
            <person name="Satake H."/>
            <person name="Nakayama K."/>
        </authorList>
    </citation>
    <scope>NUCLEOTIDE SEQUENCE</scope>
</reference>
<organism evidence="1 2">
    <name type="scientific">Tanacetum coccineum</name>
    <dbReference type="NCBI Taxonomy" id="301880"/>
    <lineage>
        <taxon>Eukaryota</taxon>
        <taxon>Viridiplantae</taxon>
        <taxon>Streptophyta</taxon>
        <taxon>Embryophyta</taxon>
        <taxon>Tracheophyta</taxon>
        <taxon>Spermatophyta</taxon>
        <taxon>Magnoliopsida</taxon>
        <taxon>eudicotyledons</taxon>
        <taxon>Gunneridae</taxon>
        <taxon>Pentapetalae</taxon>
        <taxon>asterids</taxon>
        <taxon>campanulids</taxon>
        <taxon>Asterales</taxon>
        <taxon>Asteraceae</taxon>
        <taxon>Asteroideae</taxon>
        <taxon>Anthemideae</taxon>
        <taxon>Anthemidinae</taxon>
        <taxon>Tanacetum</taxon>
    </lineage>
</organism>
<comment type="caution">
    <text evidence="1">The sequence shown here is derived from an EMBL/GenBank/DDBJ whole genome shotgun (WGS) entry which is preliminary data.</text>
</comment>
<protein>
    <recommendedName>
        <fullName evidence="3">Reverse transcriptase domain-containing protein</fullName>
    </recommendedName>
</protein>
<evidence type="ECO:0008006" key="3">
    <source>
        <dbReference type="Google" id="ProtNLM"/>
    </source>
</evidence>
<proteinExistence type="predicted"/>
<dbReference type="EMBL" id="BQNB010010125">
    <property type="protein sequence ID" value="GJS73052.1"/>
    <property type="molecule type" value="Genomic_DNA"/>
</dbReference>
<sequence length="326" mass="37082">MNVQGEINRLQEMLHLRNYNQDPPVDLYDPEESDDYMEVPFDDEQILRQHYTAHVTPPPLAYTLPPPFLTTMEPADTLLIGDEVISTTLTRENDEFIKSSVDDFVPIPRESEVTSVSIDLECGMPIDTPPSPYLVVLGDEKIDLLLRDDLDTLLTGDREIDINPCRDIEELERLLANDLVPVPRVFDEPLGNSDSMSRSIETSDLILEELTTKIGLDDSIPTEIDDSLREVERFDPYFSLTQSGGKTRVMETPSFGFHHMPSPRPAAYSPKEVMYRYYHPHLTSGDGFDHEIKKIPSDESKVHIEVLSVLRENRLPILDGSFPLSR</sequence>
<dbReference type="Proteomes" id="UP001151760">
    <property type="component" value="Unassembled WGS sequence"/>
</dbReference>
<accession>A0ABQ4Y6R5</accession>
<gene>
    <name evidence="1" type="ORF">Tco_0705893</name>
</gene>
<keyword evidence="2" id="KW-1185">Reference proteome</keyword>
<evidence type="ECO:0000313" key="2">
    <source>
        <dbReference type="Proteomes" id="UP001151760"/>
    </source>
</evidence>